<feature type="region of interest" description="Disordered" evidence="1">
    <location>
        <begin position="127"/>
        <end position="149"/>
    </location>
</feature>
<dbReference type="AlphaFoldDB" id="A0A2V1N181"/>
<dbReference type="EMBL" id="QCXQ01000001">
    <property type="protein sequence ID" value="PWG00974.1"/>
    <property type="molecule type" value="Genomic_DNA"/>
</dbReference>
<comment type="caution">
    <text evidence="2">The sequence shown here is derived from an EMBL/GenBank/DDBJ whole genome shotgun (WGS) entry which is preliminary data.</text>
</comment>
<feature type="compositionally biased region" description="Basic and acidic residues" evidence="1">
    <location>
        <begin position="243"/>
        <end position="263"/>
    </location>
</feature>
<dbReference type="RefSeq" id="WP_109249687.1">
    <property type="nucleotide sequence ID" value="NZ_QCXQ01000001.1"/>
</dbReference>
<evidence type="ECO:0000256" key="1">
    <source>
        <dbReference type="SAM" id="MobiDB-lite"/>
    </source>
</evidence>
<gene>
    <name evidence="2" type="ORF">DCM90_02020</name>
</gene>
<name>A0A2V1N181_9LACO</name>
<dbReference type="Proteomes" id="UP000245080">
    <property type="component" value="Unassembled WGS sequence"/>
</dbReference>
<keyword evidence="3" id="KW-1185">Reference proteome</keyword>
<reference evidence="2 3" key="1">
    <citation type="journal article" date="2018" name="Int. J. Syst. Evol. Microbiol.">
        <title>Lactobacillus bambusae sp. nov., isolated from a traditional fermented Ma-bamboo shoots of Taiwan.</title>
        <authorList>
            <person name="Wang L.-T."/>
        </authorList>
    </citation>
    <scope>NUCLEOTIDE SEQUENCE [LARGE SCALE GENOMIC DNA]</scope>
    <source>
        <strain evidence="2 3">BS-W1</strain>
    </source>
</reference>
<accession>A0A2V1N181</accession>
<evidence type="ECO:0000313" key="2">
    <source>
        <dbReference type="EMBL" id="PWG00974.1"/>
    </source>
</evidence>
<organism evidence="2 3">
    <name type="scientific">Levilactobacillus bambusae</name>
    <dbReference type="NCBI Taxonomy" id="2024736"/>
    <lineage>
        <taxon>Bacteria</taxon>
        <taxon>Bacillati</taxon>
        <taxon>Bacillota</taxon>
        <taxon>Bacilli</taxon>
        <taxon>Lactobacillales</taxon>
        <taxon>Lactobacillaceae</taxon>
        <taxon>Levilactobacillus</taxon>
    </lineage>
</organism>
<proteinExistence type="predicted"/>
<sequence>MNYLLQIKAFYDRLEINPLNSSEIALWHALMSINNKTAWSDTFTVASSVLCQKAGLKDTSKSSSFYSVRNGLVQKGYVEWESRKGQQSAKYRIINLYEHLSTNSVDNTVDNRVGNSVDNRVALTKQNKTKQNKESLSKPKTGSTRKTKLYASDSPEIKAARYLFTKVKANNPKAKAPDYQKWAAQFHLIFDRDHRTHVEVGQVIDWCQADDFWKFNILSPAKLRKQFDQLEPKMKQTTGRISRPKEAEDWVKTEEQPTERKWI</sequence>
<protein>
    <submittedName>
        <fullName evidence="2">Uncharacterized protein</fullName>
    </submittedName>
</protein>
<feature type="region of interest" description="Disordered" evidence="1">
    <location>
        <begin position="234"/>
        <end position="263"/>
    </location>
</feature>
<dbReference type="OrthoDB" id="1047417at2"/>
<evidence type="ECO:0000313" key="3">
    <source>
        <dbReference type="Proteomes" id="UP000245080"/>
    </source>
</evidence>